<dbReference type="AlphaFoldDB" id="A0A7Y9G4D3"/>
<keyword evidence="2" id="KW-1185">Reference proteome</keyword>
<sequence>MAGIGAADVEIVGDADVPRIPVVQHPGKSTSLEIV</sequence>
<dbReference type="Proteomes" id="UP000591272">
    <property type="component" value="Unassembled WGS sequence"/>
</dbReference>
<protein>
    <submittedName>
        <fullName evidence="1">Uncharacterized protein</fullName>
    </submittedName>
</protein>
<dbReference type="EMBL" id="JACCBT010000001">
    <property type="protein sequence ID" value="NYE09747.1"/>
    <property type="molecule type" value="Genomic_DNA"/>
</dbReference>
<organism evidence="1 2">
    <name type="scientific">Actinomadura citrea</name>
    <dbReference type="NCBI Taxonomy" id="46158"/>
    <lineage>
        <taxon>Bacteria</taxon>
        <taxon>Bacillati</taxon>
        <taxon>Actinomycetota</taxon>
        <taxon>Actinomycetes</taxon>
        <taxon>Streptosporangiales</taxon>
        <taxon>Thermomonosporaceae</taxon>
        <taxon>Actinomadura</taxon>
    </lineage>
</organism>
<evidence type="ECO:0000313" key="1">
    <source>
        <dbReference type="EMBL" id="NYE09747.1"/>
    </source>
</evidence>
<reference evidence="1 2" key="1">
    <citation type="submission" date="2020-07" db="EMBL/GenBank/DDBJ databases">
        <title>Sequencing the genomes of 1000 actinobacteria strains.</title>
        <authorList>
            <person name="Klenk H.-P."/>
        </authorList>
    </citation>
    <scope>NUCLEOTIDE SEQUENCE [LARGE SCALE GENOMIC DNA]</scope>
    <source>
        <strain evidence="1 2">DSM 43461</strain>
    </source>
</reference>
<proteinExistence type="predicted"/>
<accession>A0A7Y9G4D3</accession>
<comment type="caution">
    <text evidence="1">The sequence shown here is derived from an EMBL/GenBank/DDBJ whole genome shotgun (WGS) entry which is preliminary data.</text>
</comment>
<name>A0A7Y9G4D3_9ACTN</name>
<gene>
    <name evidence="1" type="ORF">BJ999_000043</name>
</gene>
<evidence type="ECO:0000313" key="2">
    <source>
        <dbReference type="Proteomes" id="UP000591272"/>
    </source>
</evidence>